<gene>
    <name evidence="21" type="ORF">HJG60_013302</name>
</gene>
<keyword evidence="6" id="KW-0964">Secreted</keyword>
<keyword evidence="7" id="KW-0597">Phosphoprotein</keyword>
<evidence type="ECO:0000256" key="16">
    <source>
        <dbReference type="ARBA" id="ARBA00023288"/>
    </source>
</evidence>
<keyword evidence="14" id="KW-1015">Disulfide bond</keyword>
<comment type="subcellular location">
    <subcellularLocation>
        <location evidence="2">Cell membrane</location>
        <topology evidence="2">Lipid-anchor</topology>
        <topology evidence="2">GPI-anchor</topology>
    </subcellularLocation>
    <subcellularLocation>
        <location evidence="1">Golgi apparatus</location>
    </subcellularLocation>
    <subcellularLocation>
        <location evidence="3">Secreted</location>
    </subcellularLocation>
</comment>
<proteinExistence type="inferred from homology"/>
<evidence type="ECO:0000256" key="4">
    <source>
        <dbReference type="ARBA" id="ARBA00011016"/>
    </source>
</evidence>
<evidence type="ECO:0000256" key="18">
    <source>
        <dbReference type="ARBA" id="ARBA00065993"/>
    </source>
</evidence>
<evidence type="ECO:0000256" key="1">
    <source>
        <dbReference type="ARBA" id="ARBA00004555"/>
    </source>
</evidence>
<accession>A0A834ETJ3</accession>
<evidence type="ECO:0000256" key="11">
    <source>
        <dbReference type="ARBA" id="ARBA00022889"/>
    </source>
</evidence>
<keyword evidence="13" id="KW-0472">Membrane</keyword>
<evidence type="ECO:0000256" key="9">
    <source>
        <dbReference type="ARBA" id="ARBA00022685"/>
    </source>
</evidence>
<comment type="caution">
    <text evidence="21">The sequence shown here is derived from an EMBL/GenBank/DDBJ whole genome shotgun (WGS) entry which is preliminary data.</text>
</comment>
<evidence type="ECO:0000313" key="21">
    <source>
        <dbReference type="EMBL" id="KAF6125872.1"/>
    </source>
</evidence>
<evidence type="ECO:0000256" key="7">
    <source>
        <dbReference type="ARBA" id="ARBA00022553"/>
    </source>
</evidence>
<evidence type="ECO:0000256" key="14">
    <source>
        <dbReference type="ARBA" id="ARBA00023157"/>
    </source>
</evidence>
<comment type="function">
    <text evidence="17">Membrane-anchored forms may play a role in cellular adhesion.</text>
</comment>
<name>A0A834ETJ3_9CHIR</name>
<keyword evidence="9" id="KW-0165">Cleavage on pair of basic residues</keyword>
<evidence type="ECO:0000256" key="6">
    <source>
        <dbReference type="ARBA" id="ARBA00022525"/>
    </source>
</evidence>
<evidence type="ECO:0000256" key="2">
    <source>
        <dbReference type="ARBA" id="ARBA00004609"/>
    </source>
</evidence>
<dbReference type="Pfam" id="PF06060">
    <property type="entry name" value="Mesothelin"/>
    <property type="match status" value="1"/>
</dbReference>
<reference evidence="21 22" key="1">
    <citation type="journal article" date="2020" name="Nature">
        <title>Six reference-quality genomes reveal evolution of bat adaptations.</title>
        <authorList>
            <person name="Jebb D."/>
            <person name="Huang Z."/>
            <person name="Pippel M."/>
            <person name="Hughes G.M."/>
            <person name="Lavrichenko K."/>
            <person name="Devanna P."/>
            <person name="Winkler S."/>
            <person name="Jermiin L.S."/>
            <person name="Skirmuntt E.C."/>
            <person name="Katzourakis A."/>
            <person name="Burkitt-Gray L."/>
            <person name="Ray D.A."/>
            <person name="Sullivan K.A.M."/>
            <person name="Roscito J.G."/>
            <person name="Kirilenko B.M."/>
            <person name="Davalos L.M."/>
            <person name="Corthals A.P."/>
            <person name="Power M.L."/>
            <person name="Jones G."/>
            <person name="Ransome R.D."/>
            <person name="Dechmann D.K.N."/>
            <person name="Locatelli A.G."/>
            <person name="Puechmaille S.J."/>
            <person name="Fedrigo O."/>
            <person name="Jarvis E.D."/>
            <person name="Hiller M."/>
            <person name="Vernes S.C."/>
            <person name="Myers E.W."/>
            <person name="Teeling E.C."/>
        </authorList>
    </citation>
    <scope>NUCLEOTIDE SEQUENCE [LARGE SCALE GENOMIC DNA]</scope>
    <source>
        <strain evidence="21">Bat1K_MPI-CBG_1</strain>
    </source>
</reference>
<evidence type="ECO:0000256" key="19">
    <source>
        <dbReference type="ARBA" id="ARBA00068881"/>
    </source>
</evidence>
<dbReference type="GO" id="GO:0098552">
    <property type="term" value="C:side of membrane"/>
    <property type="evidence" value="ECO:0007669"/>
    <property type="project" value="UniProtKB-KW"/>
</dbReference>
<evidence type="ECO:0000256" key="8">
    <source>
        <dbReference type="ARBA" id="ARBA00022622"/>
    </source>
</evidence>
<evidence type="ECO:0000256" key="3">
    <source>
        <dbReference type="ARBA" id="ARBA00004613"/>
    </source>
</evidence>
<dbReference type="EMBL" id="JABVXQ010000002">
    <property type="protein sequence ID" value="KAF6125872.1"/>
    <property type="molecule type" value="Genomic_DNA"/>
</dbReference>
<evidence type="ECO:0000256" key="13">
    <source>
        <dbReference type="ARBA" id="ARBA00023136"/>
    </source>
</evidence>
<evidence type="ECO:0000256" key="5">
    <source>
        <dbReference type="ARBA" id="ARBA00022475"/>
    </source>
</evidence>
<keyword evidence="5" id="KW-1003">Cell membrane</keyword>
<dbReference type="InterPro" id="IPR026664">
    <property type="entry name" value="Stereocilin-rel"/>
</dbReference>
<comment type="subunit">
    <text evidence="18">Interacts with MUC16.</text>
</comment>
<keyword evidence="16" id="KW-0449">Lipoprotein</keyword>
<dbReference type="Proteomes" id="UP000664940">
    <property type="component" value="Unassembled WGS sequence"/>
</dbReference>
<sequence length="240" mass="27090">MVDEDLVFYEEWELEACVSGALLAEQMNLVNALPFTNEQLAILKHKLDQLYPQGYPESLIQNLSYFFLEVTPEDIHKWNVTSLETVKSLLKVSKGRKMDPQVAALIARYVMGGGQLDKVTLDMLASFHPTYLCSLSPEQLGLVQDDVLRGVRPQDLDACHPLQMDVLYHKAHIAFRNMSGSMYFARIKPFLGGASTEDLQALIPQNISMDMATFKRLRKEALLRPSQGDPTSLDLDMRSL</sequence>
<keyword evidence="11" id="KW-0130">Cell adhesion</keyword>
<dbReference type="AlphaFoldDB" id="A0A834ETJ3"/>
<dbReference type="GO" id="GO:0005576">
    <property type="term" value="C:extracellular region"/>
    <property type="evidence" value="ECO:0007669"/>
    <property type="project" value="UniProtKB-SubCell"/>
</dbReference>
<dbReference type="GO" id="GO:0005794">
    <property type="term" value="C:Golgi apparatus"/>
    <property type="evidence" value="ECO:0007669"/>
    <property type="project" value="UniProtKB-SubCell"/>
</dbReference>
<dbReference type="GO" id="GO:0009986">
    <property type="term" value="C:cell surface"/>
    <property type="evidence" value="ECO:0007669"/>
    <property type="project" value="TreeGrafter"/>
</dbReference>
<dbReference type="GO" id="GO:0007160">
    <property type="term" value="P:cell-matrix adhesion"/>
    <property type="evidence" value="ECO:0007669"/>
    <property type="project" value="TreeGrafter"/>
</dbReference>
<dbReference type="FunFam" id="1.20.970.40:FF:000001">
    <property type="entry name" value="Mesothelin"/>
    <property type="match status" value="1"/>
</dbReference>
<dbReference type="InterPro" id="IPR010335">
    <property type="entry name" value="Mesothelin"/>
</dbReference>
<protein>
    <recommendedName>
        <fullName evidence="19">Mesothelin</fullName>
    </recommendedName>
    <alternativeName>
        <fullName evidence="20">Pre-pro-megakaryocyte-potentiating factor</fullName>
    </alternativeName>
</protein>
<dbReference type="PANTHER" id="PTHR23412">
    <property type="entry name" value="STEREOCILIN RELATED"/>
    <property type="match status" value="1"/>
</dbReference>
<dbReference type="PANTHER" id="PTHR23412:SF6">
    <property type="entry name" value="MESOTHELIN"/>
    <property type="match status" value="1"/>
</dbReference>
<evidence type="ECO:0000256" key="17">
    <source>
        <dbReference type="ARBA" id="ARBA00058732"/>
    </source>
</evidence>
<organism evidence="21 22">
    <name type="scientific">Phyllostomus discolor</name>
    <name type="common">pale spear-nosed bat</name>
    <dbReference type="NCBI Taxonomy" id="89673"/>
    <lineage>
        <taxon>Eukaryota</taxon>
        <taxon>Metazoa</taxon>
        <taxon>Chordata</taxon>
        <taxon>Craniata</taxon>
        <taxon>Vertebrata</taxon>
        <taxon>Euteleostomi</taxon>
        <taxon>Mammalia</taxon>
        <taxon>Eutheria</taxon>
        <taxon>Laurasiatheria</taxon>
        <taxon>Chiroptera</taxon>
        <taxon>Yangochiroptera</taxon>
        <taxon>Phyllostomidae</taxon>
        <taxon>Phyllostominae</taxon>
        <taxon>Phyllostomus</taxon>
    </lineage>
</organism>
<keyword evidence="10" id="KW-0732">Signal</keyword>
<keyword evidence="8" id="KW-0336">GPI-anchor</keyword>
<keyword evidence="15" id="KW-0325">Glycoprotein</keyword>
<dbReference type="Gene3D" id="1.20.970.40">
    <property type="match status" value="1"/>
</dbReference>
<keyword evidence="12" id="KW-0333">Golgi apparatus</keyword>
<evidence type="ECO:0000313" key="22">
    <source>
        <dbReference type="Proteomes" id="UP000664940"/>
    </source>
</evidence>
<evidence type="ECO:0000256" key="15">
    <source>
        <dbReference type="ARBA" id="ARBA00023180"/>
    </source>
</evidence>
<evidence type="ECO:0000256" key="12">
    <source>
        <dbReference type="ARBA" id="ARBA00023034"/>
    </source>
</evidence>
<comment type="similarity">
    <text evidence="4">Belongs to the mesothelin family.</text>
</comment>
<evidence type="ECO:0000256" key="10">
    <source>
        <dbReference type="ARBA" id="ARBA00022729"/>
    </source>
</evidence>
<dbReference type="GO" id="GO:0005886">
    <property type="term" value="C:plasma membrane"/>
    <property type="evidence" value="ECO:0007669"/>
    <property type="project" value="UniProtKB-SubCell"/>
</dbReference>
<evidence type="ECO:0000256" key="20">
    <source>
        <dbReference type="ARBA" id="ARBA00081905"/>
    </source>
</evidence>